<name>A0ABS8IHC1_9NOSO</name>
<keyword evidence="1 2" id="KW-0597">Phosphoprotein</keyword>
<evidence type="ECO:0000313" key="4">
    <source>
        <dbReference type="EMBL" id="MCC5603650.1"/>
    </source>
</evidence>
<evidence type="ECO:0000256" key="2">
    <source>
        <dbReference type="PROSITE-ProRule" id="PRU00169"/>
    </source>
</evidence>
<keyword evidence="5" id="KW-1185">Reference proteome</keyword>
<dbReference type="SUPFAM" id="SSF52172">
    <property type="entry name" value="CheY-like"/>
    <property type="match status" value="1"/>
</dbReference>
<dbReference type="Gene3D" id="3.40.50.2300">
    <property type="match status" value="1"/>
</dbReference>
<dbReference type="RefSeq" id="WP_229489425.1">
    <property type="nucleotide sequence ID" value="NZ_JAIVFQ010000087.1"/>
</dbReference>
<evidence type="ECO:0000259" key="3">
    <source>
        <dbReference type="PROSITE" id="PS50110"/>
    </source>
</evidence>
<dbReference type="EMBL" id="JAIVFQ010000087">
    <property type="protein sequence ID" value="MCC5603650.1"/>
    <property type="molecule type" value="Genomic_DNA"/>
</dbReference>
<organism evidence="4 5">
    <name type="scientific">Nostoc favosum CHAB5714</name>
    <dbReference type="NCBI Taxonomy" id="2780399"/>
    <lineage>
        <taxon>Bacteria</taxon>
        <taxon>Bacillati</taxon>
        <taxon>Cyanobacteriota</taxon>
        <taxon>Cyanophyceae</taxon>
        <taxon>Nostocales</taxon>
        <taxon>Nostocaceae</taxon>
        <taxon>Nostoc</taxon>
        <taxon>Nostoc favosum</taxon>
    </lineage>
</organism>
<feature type="modified residue" description="4-aspartylphosphate" evidence="2">
    <location>
        <position position="55"/>
    </location>
</feature>
<gene>
    <name evidence="4" type="ORF">LC586_31880</name>
</gene>
<sequence>MTTKQILVVDNEQYIQEVAKICLETVAGWQVETASSGKEGIIKAETYQPDAILLDVMMPEMDGIATFEKLQANPLTKAIPVILLTAKIQASDRHRYTQMGMISAIAKPFNPLELATEVAVALGWSLEK</sequence>
<dbReference type="SMART" id="SM00448">
    <property type="entry name" value="REC"/>
    <property type="match status" value="1"/>
</dbReference>
<comment type="caution">
    <text evidence="4">The sequence shown here is derived from an EMBL/GenBank/DDBJ whole genome shotgun (WGS) entry which is preliminary data.</text>
</comment>
<accession>A0ABS8IHC1</accession>
<dbReference type="Pfam" id="PF00072">
    <property type="entry name" value="Response_reg"/>
    <property type="match status" value="1"/>
</dbReference>
<evidence type="ECO:0000256" key="1">
    <source>
        <dbReference type="ARBA" id="ARBA00022553"/>
    </source>
</evidence>
<protein>
    <submittedName>
        <fullName evidence="4">Response regulator</fullName>
    </submittedName>
</protein>
<dbReference type="PROSITE" id="PS50110">
    <property type="entry name" value="RESPONSE_REGULATORY"/>
    <property type="match status" value="1"/>
</dbReference>
<feature type="domain" description="Response regulatory" evidence="3">
    <location>
        <begin position="5"/>
        <end position="122"/>
    </location>
</feature>
<dbReference type="Proteomes" id="UP001199525">
    <property type="component" value="Unassembled WGS sequence"/>
</dbReference>
<dbReference type="InterPro" id="IPR011006">
    <property type="entry name" value="CheY-like_superfamily"/>
</dbReference>
<evidence type="ECO:0000313" key="5">
    <source>
        <dbReference type="Proteomes" id="UP001199525"/>
    </source>
</evidence>
<dbReference type="PANTHER" id="PTHR44591:SF22">
    <property type="entry name" value="CHEY SUBFAMILY"/>
    <property type="match status" value="1"/>
</dbReference>
<dbReference type="InterPro" id="IPR001789">
    <property type="entry name" value="Sig_transdc_resp-reg_receiver"/>
</dbReference>
<reference evidence="4 5" key="1">
    <citation type="journal article" date="2021" name="Microorganisms">
        <title>Genome Evolution of Filamentous Cyanobacterium Nostoc Species: From Facultative Symbiosis to Free Living.</title>
        <authorList>
            <person name="Huo D."/>
            <person name="Li H."/>
            <person name="Cai F."/>
            <person name="Guo X."/>
            <person name="Qiao Z."/>
            <person name="Wang W."/>
            <person name="Yu G."/>
            <person name="Li R."/>
        </authorList>
    </citation>
    <scope>NUCLEOTIDE SEQUENCE [LARGE SCALE GENOMIC DNA]</scope>
    <source>
        <strain evidence="4 5">CHAB 5714</strain>
    </source>
</reference>
<proteinExistence type="predicted"/>
<dbReference type="CDD" id="cd17552">
    <property type="entry name" value="REC_RR468-like"/>
    <property type="match status" value="1"/>
</dbReference>
<dbReference type="InterPro" id="IPR050595">
    <property type="entry name" value="Bact_response_regulator"/>
</dbReference>
<dbReference type="PANTHER" id="PTHR44591">
    <property type="entry name" value="STRESS RESPONSE REGULATOR PROTEIN 1"/>
    <property type="match status" value="1"/>
</dbReference>